<dbReference type="AlphaFoldDB" id="A0A1U7LJT8"/>
<name>A0A1U7LJT8_NEOID</name>
<feature type="compositionally biased region" description="Low complexity" evidence="1">
    <location>
        <begin position="148"/>
        <end position="163"/>
    </location>
</feature>
<protein>
    <submittedName>
        <fullName evidence="2">Uncharacterized protein</fullName>
    </submittedName>
</protein>
<evidence type="ECO:0000313" key="3">
    <source>
        <dbReference type="Proteomes" id="UP000186594"/>
    </source>
</evidence>
<feature type="region of interest" description="Disordered" evidence="1">
    <location>
        <begin position="38"/>
        <end position="65"/>
    </location>
</feature>
<evidence type="ECO:0000256" key="1">
    <source>
        <dbReference type="SAM" id="MobiDB-lite"/>
    </source>
</evidence>
<organism evidence="2 3">
    <name type="scientific">Neolecta irregularis (strain DAH-3)</name>
    <dbReference type="NCBI Taxonomy" id="1198029"/>
    <lineage>
        <taxon>Eukaryota</taxon>
        <taxon>Fungi</taxon>
        <taxon>Dikarya</taxon>
        <taxon>Ascomycota</taxon>
        <taxon>Taphrinomycotina</taxon>
        <taxon>Neolectales</taxon>
        <taxon>Neolectaceae</taxon>
        <taxon>Neolecta</taxon>
    </lineage>
</organism>
<reference evidence="2 3" key="1">
    <citation type="submission" date="2016-04" db="EMBL/GenBank/DDBJ databases">
        <title>Evolutionary innovation and constraint leading to complex multicellularity in the Ascomycota.</title>
        <authorList>
            <person name="Cisse O."/>
            <person name="Nguyen A."/>
            <person name="Hewitt D.A."/>
            <person name="Jedd G."/>
            <person name="Stajich J.E."/>
        </authorList>
    </citation>
    <scope>NUCLEOTIDE SEQUENCE [LARGE SCALE GENOMIC DNA]</scope>
    <source>
        <strain evidence="2 3">DAH-3</strain>
    </source>
</reference>
<feature type="region of interest" description="Disordered" evidence="1">
    <location>
        <begin position="88"/>
        <end position="187"/>
    </location>
</feature>
<feature type="compositionally biased region" description="Polar residues" evidence="1">
    <location>
        <begin position="137"/>
        <end position="147"/>
    </location>
</feature>
<feature type="compositionally biased region" description="Polar residues" evidence="1">
    <location>
        <begin position="88"/>
        <end position="98"/>
    </location>
</feature>
<accession>A0A1U7LJT8</accession>
<gene>
    <name evidence="2" type="ORF">NEOLI_000204</name>
</gene>
<dbReference type="Proteomes" id="UP000186594">
    <property type="component" value="Unassembled WGS sequence"/>
</dbReference>
<dbReference type="EMBL" id="LXFE01002636">
    <property type="protein sequence ID" value="OLL22898.1"/>
    <property type="molecule type" value="Genomic_DNA"/>
</dbReference>
<keyword evidence="3" id="KW-1185">Reference proteome</keyword>
<evidence type="ECO:0000313" key="2">
    <source>
        <dbReference type="EMBL" id="OLL22898.1"/>
    </source>
</evidence>
<proteinExistence type="predicted"/>
<sequence length="283" mass="31648">MSRSLSAPAQKSCRPMGPQVVKKGASKLKLNVENRARRFIDVNPPDPVITMRPGSSPGSDSHPEDFIELPARIYLGDMLKLLAFSTPRPASSQSQLPDQSALVHSPSPKPSRSRKRRRLVVDDSEEERETSPAKLPLTTQENEILQISTSESSSELAPSSTLALVHEPSHPQELTSPYEPFFQGQPEPRINRISRKATFGTRVTCLHPSLQKLHIHRQVERNPRIPLQTQGDSILDLVSDSLIPTIYDNALAFRNIIVDPRTKILKRPTHIYKIGRKFAGELQ</sequence>
<feature type="region of interest" description="Disordered" evidence="1">
    <location>
        <begin position="1"/>
        <end position="26"/>
    </location>
</feature>
<comment type="caution">
    <text evidence="2">The sequence shown here is derived from an EMBL/GenBank/DDBJ whole genome shotgun (WGS) entry which is preliminary data.</text>
</comment>